<proteinExistence type="predicted"/>
<evidence type="ECO:0000313" key="3">
    <source>
        <dbReference type="Proteomes" id="UP001596018"/>
    </source>
</evidence>
<keyword evidence="1" id="KW-0812">Transmembrane</keyword>
<keyword evidence="3" id="KW-1185">Reference proteome</keyword>
<dbReference type="EMBL" id="JBHSMM010000002">
    <property type="protein sequence ID" value="MFC5440821.1"/>
    <property type="molecule type" value="Genomic_DNA"/>
</dbReference>
<sequence>MNEFEWRRQLRDLRQPLMPQHDLWPSIDAALDRPAAAAETTAKAPPRRSRQRLALAGLAASALLVAGIGWQLWPMRHAPDVVRTDVAAPVWKPSDPRLTGAAVELAAARMELQQALQQAPDSPALRRLLERTRLQQAQWQGRMRDAG</sequence>
<accession>A0ABW0JYE4</accession>
<gene>
    <name evidence="2" type="ORF">ACFPK0_12410</name>
</gene>
<organism evidence="2 3">
    <name type="scientific">Rhodanobacter ginsenosidimutans</name>
    <dbReference type="NCBI Taxonomy" id="490571"/>
    <lineage>
        <taxon>Bacteria</taxon>
        <taxon>Pseudomonadati</taxon>
        <taxon>Pseudomonadota</taxon>
        <taxon>Gammaproteobacteria</taxon>
        <taxon>Lysobacterales</taxon>
        <taxon>Rhodanobacteraceae</taxon>
        <taxon>Rhodanobacter</taxon>
    </lineage>
</organism>
<evidence type="ECO:0000256" key="1">
    <source>
        <dbReference type="SAM" id="Phobius"/>
    </source>
</evidence>
<dbReference type="RefSeq" id="WP_377341108.1">
    <property type="nucleotide sequence ID" value="NZ_JALBWS010000013.1"/>
</dbReference>
<reference evidence="3" key="1">
    <citation type="journal article" date="2019" name="Int. J. Syst. Evol. Microbiol.">
        <title>The Global Catalogue of Microorganisms (GCM) 10K type strain sequencing project: providing services to taxonomists for standard genome sequencing and annotation.</title>
        <authorList>
            <consortium name="The Broad Institute Genomics Platform"/>
            <consortium name="The Broad Institute Genome Sequencing Center for Infectious Disease"/>
            <person name="Wu L."/>
            <person name="Ma J."/>
        </authorList>
    </citation>
    <scope>NUCLEOTIDE SEQUENCE [LARGE SCALE GENOMIC DNA]</scope>
    <source>
        <strain evidence="3">KACC 12822</strain>
    </source>
</reference>
<dbReference type="Proteomes" id="UP001596018">
    <property type="component" value="Unassembled WGS sequence"/>
</dbReference>
<evidence type="ECO:0000313" key="2">
    <source>
        <dbReference type="EMBL" id="MFC5440821.1"/>
    </source>
</evidence>
<name>A0ABW0JYE4_9GAMM</name>
<comment type="caution">
    <text evidence="2">The sequence shown here is derived from an EMBL/GenBank/DDBJ whole genome shotgun (WGS) entry which is preliminary data.</text>
</comment>
<keyword evidence="1" id="KW-1133">Transmembrane helix</keyword>
<protein>
    <recommendedName>
        <fullName evidence="4">Anti-sigma factor</fullName>
    </recommendedName>
</protein>
<feature type="transmembrane region" description="Helical" evidence="1">
    <location>
        <begin position="53"/>
        <end position="73"/>
    </location>
</feature>
<keyword evidence="1" id="KW-0472">Membrane</keyword>
<evidence type="ECO:0008006" key="4">
    <source>
        <dbReference type="Google" id="ProtNLM"/>
    </source>
</evidence>